<proteinExistence type="inferred from homology"/>
<sequence>MRYSHWEPVYEQILDDFGFDKTGDETARDVLARLVEPFDRDRLDWDGKTVAICGAAPTLPNELDRLDAVDVIVAASTAADVVRDAGYDLDLMVTDLDKNPRTAVELTEGGTPVAAAAHGDNIPAIRKWVPKFETDHVLGTTQASPVGPVVNWGGFTDGDRAAFIADELGASRLVFAGWDFDDPAVDAAKAEKLQWAARLLRWLERRRDEEFSILDGRRDDIEPLP</sequence>
<evidence type="ECO:0000313" key="3">
    <source>
        <dbReference type="EMBL" id="ELZ93006.1"/>
    </source>
</evidence>
<comment type="similarity">
    <text evidence="1">Belongs to the archaeal 6-HMPDK family.</text>
</comment>
<dbReference type="EC" id="2.7.6.3" evidence="1"/>
<comment type="pathway">
    <text evidence="1">Cofactor biosynthesis; tetrahydrofolate biosynthesis; 2-amino-4-hydroxy-6-hydroxymethyl-7,8-dihydropteridine diphosphate from 7,8-dihydroneopterin triphosphate: step 4/4.</text>
</comment>
<dbReference type="UniPathway" id="UPA00077">
    <property type="reaction ID" value="UER00155"/>
</dbReference>
<keyword evidence="1" id="KW-0547">Nucleotide-binding</keyword>
<protein>
    <recommendedName>
        <fullName evidence="1">6-hydroxymethyl-7,8-dihydropterin pyrophosphokinase</fullName>
        <shortName evidence="1">HPPK</shortName>
        <ecNumber evidence="1">2.7.6.3</ecNumber>
    </recommendedName>
    <alternativeName>
        <fullName evidence="1">2-amino-4-hydroxy-6-hydroxymethyldihydropteridine pyrophosphokinase</fullName>
    </alternativeName>
    <alternativeName>
        <fullName evidence="1">6-hydroxymethyl-7,8-dihydropterin diphosphokinase</fullName>
        <shortName evidence="1">6-HMPDK</shortName>
    </alternativeName>
    <alternativeName>
        <fullName evidence="1">7,8-dihydro-6-hydroxymethylpterin diphosphokinase</fullName>
    </alternativeName>
    <alternativeName>
        <fullName evidence="1">7,8-dihydro-6-hydroxymethylpterin pyrophosphokinase</fullName>
        <shortName evidence="1">PPPK</shortName>
    </alternativeName>
</protein>
<dbReference type="EMBL" id="AOLN01000015">
    <property type="protein sequence ID" value="ELZ93006.1"/>
    <property type="molecule type" value="Genomic_DNA"/>
</dbReference>
<evidence type="ECO:0000256" key="1">
    <source>
        <dbReference type="HAMAP-Rule" id="MF_02131"/>
    </source>
</evidence>
<dbReference type="PATRIC" id="fig|662479.7.peg.2415"/>
<keyword evidence="4" id="KW-1185">Reference proteome</keyword>
<dbReference type="GO" id="GO:0046654">
    <property type="term" value="P:tetrahydrofolate biosynthetic process"/>
    <property type="evidence" value="ECO:0007669"/>
    <property type="project" value="UniProtKB-UniRule"/>
</dbReference>
<organism evidence="3 4">
    <name type="scientific">Haloferax mucosum ATCC BAA-1512</name>
    <dbReference type="NCBI Taxonomy" id="662479"/>
    <lineage>
        <taxon>Archaea</taxon>
        <taxon>Methanobacteriati</taxon>
        <taxon>Methanobacteriota</taxon>
        <taxon>Stenosarchaea group</taxon>
        <taxon>Halobacteria</taxon>
        <taxon>Halobacteriales</taxon>
        <taxon>Haloferacaceae</taxon>
        <taxon>Haloferax</taxon>
    </lineage>
</organism>
<dbReference type="InterPro" id="IPR002826">
    <property type="entry name" value="MptE-like"/>
</dbReference>
<dbReference type="GO" id="GO:0003848">
    <property type="term" value="F:2-amino-4-hydroxy-6-hydroxymethyldihydropteridine diphosphokinase activity"/>
    <property type="evidence" value="ECO:0007669"/>
    <property type="project" value="UniProtKB-UniRule"/>
</dbReference>
<keyword evidence="1" id="KW-0067">ATP-binding</keyword>
<accession>M0I8B3</accession>
<dbReference type="HAMAP" id="MF_02131">
    <property type="entry name" value="HMPDK_arch"/>
    <property type="match status" value="1"/>
</dbReference>
<reference evidence="3 4" key="1">
    <citation type="journal article" date="2014" name="PLoS Genet.">
        <title>Phylogenetically driven sequencing of extremely halophilic archaea reveals strategies for static and dynamic osmo-response.</title>
        <authorList>
            <person name="Becker E.A."/>
            <person name="Seitzer P.M."/>
            <person name="Tritt A."/>
            <person name="Larsen D."/>
            <person name="Krusor M."/>
            <person name="Yao A.I."/>
            <person name="Wu D."/>
            <person name="Madern D."/>
            <person name="Eisen J.A."/>
            <person name="Darling A.E."/>
            <person name="Facciotti M.T."/>
        </authorList>
    </citation>
    <scope>NUCLEOTIDE SEQUENCE [LARGE SCALE GENOMIC DNA]</scope>
    <source>
        <strain evidence="3 4">ATCC BAA-1512</strain>
    </source>
</reference>
<dbReference type="STRING" id="662479.C440_11921"/>
<feature type="domain" description="6-hydroxymethylpterin diphosphokinase MptE-like" evidence="2">
    <location>
        <begin position="44"/>
        <end position="181"/>
    </location>
</feature>
<evidence type="ECO:0000259" key="2">
    <source>
        <dbReference type="Pfam" id="PF01973"/>
    </source>
</evidence>
<name>M0I8B3_9EURY</name>
<dbReference type="RefSeq" id="WP_008320710.1">
    <property type="nucleotide sequence ID" value="NZ_AOLN01000015.1"/>
</dbReference>
<dbReference type="InterPro" id="IPR027510">
    <property type="entry name" value="HMPDK_MptE"/>
</dbReference>
<dbReference type="OrthoDB" id="34207at2157"/>
<dbReference type="PANTHER" id="PTHR39648">
    <property type="entry name" value="6-HYDROXYMETHYL-7,8-DIHYDROPTERIN PYROPHOSPHOKINASE"/>
    <property type="match status" value="1"/>
</dbReference>
<dbReference type="GO" id="GO:0005524">
    <property type="term" value="F:ATP binding"/>
    <property type="evidence" value="ECO:0007669"/>
    <property type="project" value="UniProtKB-UniRule"/>
</dbReference>
<dbReference type="AlphaFoldDB" id="M0I8B3"/>
<dbReference type="GO" id="GO:0016301">
    <property type="term" value="F:kinase activity"/>
    <property type="evidence" value="ECO:0007669"/>
    <property type="project" value="UniProtKB-KW"/>
</dbReference>
<comment type="catalytic activity">
    <reaction evidence="1">
        <text>6-hydroxymethyl-7,8-dihydropterin + ATP = (7,8-dihydropterin-6-yl)methyl diphosphate + AMP + H(+)</text>
        <dbReference type="Rhea" id="RHEA:11412"/>
        <dbReference type="ChEBI" id="CHEBI:15378"/>
        <dbReference type="ChEBI" id="CHEBI:30616"/>
        <dbReference type="ChEBI" id="CHEBI:44841"/>
        <dbReference type="ChEBI" id="CHEBI:72950"/>
        <dbReference type="ChEBI" id="CHEBI:456215"/>
        <dbReference type="EC" id="2.7.6.3"/>
    </reaction>
</comment>
<evidence type="ECO:0000313" key="4">
    <source>
        <dbReference type="Proteomes" id="UP000011550"/>
    </source>
</evidence>
<keyword evidence="1" id="KW-0460">Magnesium</keyword>
<gene>
    <name evidence="1" type="primary">mptE</name>
    <name evidence="3" type="ORF">C440_11921</name>
</gene>
<comment type="function">
    <text evidence="1">Catalyzes the transfer of diphosphate from ATP to 6-hydroxymethyl-7,8-dihydropterin (6-HMD), leading to 6-hydroxymethyl-7,8-dihydropterin diphosphate (6-HMDP).</text>
</comment>
<keyword evidence="1" id="KW-0808">Transferase</keyword>
<comment type="caution">
    <text evidence="3">The sequence shown here is derived from an EMBL/GenBank/DDBJ whole genome shotgun (WGS) entry which is preliminary data.</text>
</comment>
<dbReference type="Proteomes" id="UP000011550">
    <property type="component" value="Unassembled WGS sequence"/>
</dbReference>
<dbReference type="GO" id="GO:0000287">
    <property type="term" value="F:magnesium ion binding"/>
    <property type="evidence" value="ECO:0007669"/>
    <property type="project" value="UniProtKB-UniRule"/>
</dbReference>
<dbReference type="PANTHER" id="PTHR39648:SF1">
    <property type="entry name" value="6-HYDROXYMETHYL-7,8-DIHYDROPTERIN PYROPHOSPHOKINASE"/>
    <property type="match status" value="1"/>
</dbReference>
<keyword evidence="1" id="KW-0289">Folate biosynthesis</keyword>
<dbReference type="Pfam" id="PF01973">
    <property type="entry name" value="MptE-like"/>
    <property type="match status" value="1"/>
</dbReference>
<keyword evidence="1" id="KW-0418">Kinase</keyword>
<dbReference type="GO" id="GO:0046656">
    <property type="term" value="P:folic acid biosynthetic process"/>
    <property type="evidence" value="ECO:0007669"/>
    <property type="project" value="UniProtKB-KW"/>
</dbReference>
<comment type="cofactor">
    <cofactor evidence="1">
        <name>Mg(2+)</name>
        <dbReference type="ChEBI" id="CHEBI:18420"/>
    </cofactor>
</comment>